<keyword evidence="4 7" id="KW-0472">Membrane</keyword>
<feature type="compositionally biased region" description="Basic and acidic residues" evidence="6">
    <location>
        <begin position="780"/>
        <end position="792"/>
    </location>
</feature>
<organism evidence="9">
    <name type="scientific">Menopon gallinae</name>
    <name type="common">poultry shaft louse</name>
    <dbReference type="NCBI Taxonomy" id="328185"/>
    <lineage>
        <taxon>Eukaryota</taxon>
        <taxon>Metazoa</taxon>
        <taxon>Ecdysozoa</taxon>
        <taxon>Arthropoda</taxon>
        <taxon>Hexapoda</taxon>
        <taxon>Insecta</taxon>
        <taxon>Pterygota</taxon>
        <taxon>Neoptera</taxon>
        <taxon>Paraneoptera</taxon>
        <taxon>Psocodea</taxon>
        <taxon>Troctomorpha</taxon>
        <taxon>Phthiraptera</taxon>
        <taxon>Amblycera</taxon>
        <taxon>Menoponidae</taxon>
        <taxon>Menopon</taxon>
    </lineage>
</organism>
<dbReference type="Gene3D" id="2.60.40.10">
    <property type="entry name" value="Immunoglobulins"/>
    <property type="match status" value="5"/>
</dbReference>
<comment type="subcellular location">
    <subcellularLocation>
        <location evidence="1">Membrane</location>
        <topology evidence="1">Single-pass membrane protein</topology>
    </subcellularLocation>
</comment>
<gene>
    <name evidence="9" type="ORF">PYX00_007628</name>
</gene>
<name>A0AAW2HJV9_9NEOP</name>
<evidence type="ECO:0000256" key="1">
    <source>
        <dbReference type="ARBA" id="ARBA00004167"/>
    </source>
</evidence>
<dbReference type="PANTHER" id="PTHR23278">
    <property type="entry name" value="SIDESTEP PROTEIN"/>
    <property type="match status" value="1"/>
</dbReference>
<dbReference type="SUPFAM" id="SSF48726">
    <property type="entry name" value="Immunoglobulin"/>
    <property type="match status" value="5"/>
</dbReference>
<dbReference type="SMART" id="SM00408">
    <property type="entry name" value="IGc2"/>
    <property type="match status" value="4"/>
</dbReference>
<evidence type="ECO:0000256" key="5">
    <source>
        <dbReference type="ARBA" id="ARBA00023157"/>
    </source>
</evidence>
<reference evidence="9" key="1">
    <citation type="journal article" date="2024" name="Gigascience">
        <title>Chromosome-level genome of the poultry shaft louse Menopon gallinae provides insight into the host-switching and adaptive evolution of parasitic lice.</title>
        <authorList>
            <person name="Xu Y."/>
            <person name="Ma L."/>
            <person name="Liu S."/>
            <person name="Liang Y."/>
            <person name="Liu Q."/>
            <person name="He Z."/>
            <person name="Tian L."/>
            <person name="Duan Y."/>
            <person name="Cai W."/>
            <person name="Li H."/>
            <person name="Song F."/>
        </authorList>
    </citation>
    <scope>NUCLEOTIDE SEQUENCE</scope>
    <source>
        <strain evidence="9">Cailab_2023a</strain>
    </source>
</reference>
<keyword evidence="3 7" id="KW-1133">Transmembrane helix</keyword>
<comment type="caution">
    <text evidence="9">The sequence shown here is derived from an EMBL/GenBank/DDBJ whole genome shotgun (WGS) entry which is preliminary data.</text>
</comment>
<accession>A0AAW2HJV9</accession>
<evidence type="ECO:0000256" key="2">
    <source>
        <dbReference type="ARBA" id="ARBA00022692"/>
    </source>
</evidence>
<feature type="domain" description="Ig-like" evidence="8">
    <location>
        <begin position="1"/>
        <end position="108"/>
    </location>
</feature>
<feature type="domain" description="Ig-like" evidence="8">
    <location>
        <begin position="221"/>
        <end position="317"/>
    </location>
</feature>
<evidence type="ECO:0000256" key="4">
    <source>
        <dbReference type="ARBA" id="ARBA00023136"/>
    </source>
</evidence>
<dbReference type="InterPro" id="IPR007110">
    <property type="entry name" value="Ig-like_dom"/>
</dbReference>
<evidence type="ECO:0000256" key="3">
    <source>
        <dbReference type="ARBA" id="ARBA00022989"/>
    </source>
</evidence>
<dbReference type="AlphaFoldDB" id="A0AAW2HJV9"/>
<keyword evidence="5" id="KW-1015">Disulfide bond</keyword>
<evidence type="ECO:0000259" key="8">
    <source>
        <dbReference type="PROSITE" id="PS50835"/>
    </source>
</evidence>
<evidence type="ECO:0000256" key="6">
    <source>
        <dbReference type="SAM" id="MobiDB-lite"/>
    </source>
</evidence>
<dbReference type="InterPro" id="IPR003599">
    <property type="entry name" value="Ig_sub"/>
</dbReference>
<feature type="region of interest" description="Disordered" evidence="6">
    <location>
        <begin position="766"/>
        <end position="831"/>
    </location>
</feature>
<dbReference type="PROSITE" id="PS50835">
    <property type="entry name" value="IG_LIKE"/>
    <property type="match status" value="5"/>
</dbReference>
<dbReference type="InterPro" id="IPR036179">
    <property type="entry name" value="Ig-like_dom_sf"/>
</dbReference>
<protein>
    <recommendedName>
        <fullName evidence="8">Ig-like domain-containing protein</fullName>
    </recommendedName>
</protein>
<proteinExistence type="predicted"/>
<dbReference type="CDD" id="cd00096">
    <property type="entry name" value="Ig"/>
    <property type="match status" value="1"/>
</dbReference>
<dbReference type="Pfam" id="PF13927">
    <property type="entry name" value="Ig_3"/>
    <property type="match status" value="2"/>
</dbReference>
<dbReference type="SMART" id="SM00409">
    <property type="entry name" value="IG"/>
    <property type="match status" value="4"/>
</dbReference>
<dbReference type="InterPro" id="IPR013162">
    <property type="entry name" value="CD80_C2-set"/>
</dbReference>
<feature type="domain" description="Ig-like" evidence="8">
    <location>
        <begin position="320"/>
        <end position="406"/>
    </location>
</feature>
<keyword evidence="2 7" id="KW-0812">Transmembrane</keyword>
<dbReference type="GO" id="GO:0016020">
    <property type="term" value="C:membrane"/>
    <property type="evidence" value="ECO:0007669"/>
    <property type="project" value="UniProtKB-SubCell"/>
</dbReference>
<sequence length="831" mass="92002">MVDAILGRSVAMPCDIEPLDRDDRVHMVLWFREKGGKPLYSFDVRGRSFAKALYWSDDNVFGPRAYFQTVSKPAALALDSVALEDEGVYRCRVDFKNSPTRNYQVNLTVIVPPHKITVYDKYGRYVNDSTGVIGPLNEGSDLLLKCEIRGGKPPPTVSWLVNDKLALGVVEVSKGDVILNRLEVPRVTREMFNSSFKCQASNSKLTLPLEKTARLELYLKPLTVKIVNKAKTLSAGVEYTIICESTGSRPQAEITWWRENRKFRKGKITSTSNETAVVGSLAFTPEPDDDGHILRCIADNPFILGSAIDDSYKFDVSYPPQVTLRLGNTLNPDDIKEGDDVYFECEIRANPREHKIIWFHNAQVVTHNVSSGVILSTKSLVLQGVTRHDSGRYSCMAVNVKGETVSELVALRVKFAPVCRSSEVVIVGASLGETLRIRCQVTADPTDVSFVWQFNNSGENFEVAPTRFGTANGSASELTYTPNIERDYGTLACWGKNAIGRQAEPCVFQIVPAARPGALRNCTRRMPGNATQEVLEVECLSGYDGGMTQHFILEAYESRTMRLRLNVSSTVPTFRVDFSDLLPTTAYTPMLHVVVYAVNAKGRSEAFLLEDIALKDAEKRTDSVTRADSGLAPLAVLGWLCAGAAAVAAVLFLLFLAVRRRKRPRNNYPGNESQSSKQKNSLLEINDNERKYVVSYTLKAPGDCVSDRFDRQPDILATPRGTTDVLTDIPTKRPCNIFTNGGIAKEYYSRDFTQAFNFVGYDAAEREKAASPKSDGTIRQTREGTYPRRSPEEPSEQAKWAPPTPTKGSANGNLKQFDRAIGSIPGPESCV</sequence>
<evidence type="ECO:0000256" key="7">
    <source>
        <dbReference type="SAM" id="Phobius"/>
    </source>
</evidence>
<dbReference type="InterPro" id="IPR013106">
    <property type="entry name" value="Ig_V-set"/>
</dbReference>
<dbReference type="EMBL" id="JARGDH010000004">
    <property type="protein sequence ID" value="KAL0270121.1"/>
    <property type="molecule type" value="Genomic_DNA"/>
</dbReference>
<feature type="domain" description="Ig-like" evidence="8">
    <location>
        <begin position="113"/>
        <end position="214"/>
    </location>
</feature>
<dbReference type="PANTHER" id="PTHR23278:SF26">
    <property type="entry name" value="SIDESTEP III, ISOFORM O"/>
    <property type="match status" value="1"/>
</dbReference>
<dbReference type="InterPro" id="IPR013783">
    <property type="entry name" value="Ig-like_fold"/>
</dbReference>
<feature type="transmembrane region" description="Helical" evidence="7">
    <location>
        <begin position="636"/>
        <end position="658"/>
    </location>
</feature>
<dbReference type="Pfam" id="PF07686">
    <property type="entry name" value="V-set"/>
    <property type="match status" value="1"/>
</dbReference>
<dbReference type="InterPro" id="IPR003598">
    <property type="entry name" value="Ig_sub2"/>
</dbReference>
<evidence type="ECO:0000313" key="9">
    <source>
        <dbReference type="EMBL" id="KAL0270121.1"/>
    </source>
</evidence>
<feature type="domain" description="Ig-like" evidence="8">
    <location>
        <begin position="417"/>
        <end position="493"/>
    </location>
</feature>
<dbReference type="Pfam" id="PF08205">
    <property type="entry name" value="C2-set_2"/>
    <property type="match status" value="1"/>
</dbReference>